<reference evidence="5" key="1">
    <citation type="journal article" date="2014" name="Int. J. Syst. Evol. Microbiol.">
        <title>Complete genome sequence of Corynebacterium casei LMG S-19264T (=DSM 44701T), isolated from a smear-ripened cheese.</title>
        <authorList>
            <consortium name="US DOE Joint Genome Institute (JGI-PGF)"/>
            <person name="Walter F."/>
            <person name="Albersmeier A."/>
            <person name="Kalinowski J."/>
            <person name="Ruckert C."/>
        </authorList>
    </citation>
    <scope>NUCLEOTIDE SEQUENCE</scope>
    <source>
        <strain evidence="5">VKM Ac-2007</strain>
    </source>
</reference>
<feature type="repeat" description="WD" evidence="3">
    <location>
        <begin position="814"/>
        <end position="855"/>
    </location>
</feature>
<feature type="repeat" description="WD" evidence="3">
    <location>
        <begin position="724"/>
        <end position="757"/>
    </location>
</feature>
<reference evidence="5" key="2">
    <citation type="submission" date="2023-01" db="EMBL/GenBank/DDBJ databases">
        <authorList>
            <person name="Sun Q."/>
            <person name="Evtushenko L."/>
        </authorList>
    </citation>
    <scope>NUCLEOTIDE SEQUENCE</scope>
    <source>
        <strain evidence="5">VKM Ac-2007</strain>
    </source>
</reference>
<keyword evidence="2" id="KW-0677">Repeat</keyword>
<feature type="repeat" description="WD" evidence="3">
    <location>
        <begin position="1122"/>
        <end position="1163"/>
    </location>
</feature>
<evidence type="ECO:0000256" key="3">
    <source>
        <dbReference type="PROSITE-ProRule" id="PRU00221"/>
    </source>
</evidence>
<name>A0A9W6I5X0_9ACTN</name>
<evidence type="ECO:0000313" key="6">
    <source>
        <dbReference type="Proteomes" id="UP001143474"/>
    </source>
</evidence>
<dbReference type="SMART" id="SM00530">
    <property type="entry name" value="HTH_XRE"/>
    <property type="match status" value="1"/>
</dbReference>
<accession>A0A9W6I5X0</accession>
<feature type="repeat" description="WD" evidence="3">
    <location>
        <begin position="769"/>
        <end position="810"/>
    </location>
</feature>
<dbReference type="InterPro" id="IPR001680">
    <property type="entry name" value="WD40_rpt"/>
</dbReference>
<sequence>MEALPRGERPLDAGDGALLRFAAELRTLREKAGSPPYRTLARRAHYSVATLSGAAAGRKLPSLAVTLAYVDACGGDLAEWERQWHAVAAELAGSDTAAAGGTASQEEPPYVGLVAFQREDADLFFGRERLVEELAARLSKRRLVAVFGTSGAGKSSLLRAGLLPRMRGEGGDCPVVLLTPGPHPLEECAIQLARLTGGTPGRLHEELADDPRNLYRIARHALALADRPEQGDLLLVVDQFEEVFTLCDDELERARFIEALVTAARAENSRCRIVLGVRADFYAHCTRYPDLVAAFGDAQVAVGPMTTDELRRAIVQPAVRVGCIVETALLTTLVAQVNGQVGMLPSLSHALLETWRRRRGNAMTLAGFEAAGGLHGALAQTAESLHATLDPHQQRLVKNLFQRLTALGEGTEDTKRRIHRRELDTGDPDVPSLLERLAGARLLTLDRDSIEISHEALIGAWPRLRDWLAEDREGLRVHRRLTEATDGWESLGRDPGALYRGVRLAQAQNWIETSDTVLTPREREFLDASLSARDAEHEAGRRHTRRLHQLVASLTVLLLLAVAAVVYAEDANRTATGQRNIAVSQKAAGEAAALRATNPALAAQLALAAYRLVPTTEARSTLLSTFGVPYATRLTGHTDNVNTVAFSPDGRFLASASRDRTIRLWNLSRPHDTAGAAVLTGHTANVNAVAFSPDGRFLASAGWDRTVRLWSVADPLKPRELVSLSGHVDDVNAVAFSPDGRLLVSASTDRTALLWDVADPAAPRLLGRLAGHDDAVISVAFDPRGRTVATAGWDRTVRLWDVADPRRPAELRVLTGHTEPAVWVAFSPDGRTLASASQDHTVRLWNTADPREAGRPRVLRGHREGVRSVAFSPDGRELATASLDRAVRLWDVADPTASGEPATLTGQVGAVVSVAFAPGGRSLASASDDHTIWIWDLPGPVLTAHRESVCGVVFGQGGHAMVTSGYDRTVRLWDVADPLRPRALSEITAHKGTVCGTAFSPDGRYLATAGYDSTVWLWDVSEPRRPVSLATLRGFTGNVNAVAFSGEGRVLATAGLDSTVRLWDVSDPRDPRQLAVLSGHTDGVNSVAFAPGGGVLATAGWDRTARLWDVSDPRDPRQLAVLSGHTDGVNSVAFAPGGGVLATAGWDRTARLWDVSQPRRPLALATLTHHTDTVYAVAFSGRGHTLATAGADHTVRLWNTDDPRRPAELATLTGHTGQVHTLAFGSDGHTLATAGQDQTVRVWEVAPERVAALVCGVAHPRATPAEWDRYFPDIPYEPLCR</sequence>
<dbReference type="InterPro" id="IPR036322">
    <property type="entry name" value="WD40_repeat_dom_sf"/>
</dbReference>
<evidence type="ECO:0000259" key="4">
    <source>
        <dbReference type="SMART" id="SM00530"/>
    </source>
</evidence>
<feature type="repeat" description="WD" evidence="3">
    <location>
        <begin position="987"/>
        <end position="1028"/>
    </location>
</feature>
<dbReference type="SUPFAM" id="SSF50978">
    <property type="entry name" value="WD40 repeat-like"/>
    <property type="match status" value="3"/>
</dbReference>
<dbReference type="PROSITE" id="PS50294">
    <property type="entry name" value="WD_REPEATS_REGION"/>
    <property type="match status" value="14"/>
</dbReference>
<dbReference type="Pfam" id="PF20703">
    <property type="entry name" value="nSTAND1"/>
    <property type="match status" value="1"/>
</dbReference>
<dbReference type="InterPro" id="IPR015943">
    <property type="entry name" value="WD40/YVTN_repeat-like_dom_sf"/>
</dbReference>
<comment type="caution">
    <text evidence="5">The sequence shown here is derived from an EMBL/GenBank/DDBJ whole genome shotgun (WGS) entry which is preliminary data.</text>
</comment>
<dbReference type="PROSITE" id="PS50082">
    <property type="entry name" value="WD_REPEATS_2"/>
    <property type="match status" value="14"/>
</dbReference>
<dbReference type="InterPro" id="IPR027417">
    <property type="entry name" value="P-loop_NTPase"/>
</dbReference>
<evidence type="ECO:0000313" key="5">
    <source>
        <dbReference type="EMBL" id="GLK12273.1"/>
    </source>
</evidence>
<feature type="repeat" description="WD" evidence="3">
    <location>
        <begin position="634"/>
        <end position="668"/>
    </location>
</feature>
<dbReference type="Proteomes" id="UP001143474">
    <property type="component" value="Unassembled WGS sequence"/>
</dbReference>
<dbReference type="SUPFAM" id="SSF52540">
    <property type="entry name" value="P-loop containing nucleoside triphosphate hydrolases"/>
    <property type="match status" value="1"/>
</dbReference>
<protein>
    <recommendedName>
        <fullName evidence="4">HTH cro/C1-type domain-containing protein</fullName>
    </recommendedName>
</protein>
<dbReference type="Pfam" id="PF13560">
    <property type="entry name" value="HTH_31"/>
    <property type="match status" value="1"/>
</dbReference>
<dbReference type="InterPro" id="IPR049052">
    <property type="entry name" value="nSTAND1"/>
</dbReference>
<feature type="repeat" description="WD" evidence="3">
    <location>
        <begin position="1077"/>
        <end position="1118"/>
    </location>
</feature>
<feature type="repeat" description="WD" evidence="3">
    <location>
        <begin position="1212"/>
        <end position="1253"/>
    </location>
</feature>
<feature type="repeat" description="WD" evidence="3">
    <location>
        <begin position="904"/>
        <end position="937"/>
    </location>
</feature>
<dbReference type="SMART" id="SM00320">
    <property type="entry name" value="WD40"/>
    <property type="match status" value="14"/>
</dbReference>
<keyword evidence="6" id="KW-1185">Reference proteome</keyword>
<feature type="repeat" description="WD" evidence="3">
    <location>
        <begin position="679"/>
        <end position="712"/>
    </location>
</feature>
<dbReference type="InterPro" id="IPR001387">
    <property type="entry name" value="Cro/C1-type_HTH"/>
</dbReference>
<feature type="repeat" description="WD" evidence="3">
    <location>
        <begin position="859"/>
        <end position="892"/>
    </location>
</feature>
<dbReference type="PANTHER" id="PTHR19846:SF0">
    <property type="entry name" value="PRE-MRNA PROCESSING FACTOR 4"/>
    <property type="match status" value="1"/>
</dbReference>
<feature type="repeat" description="WD" evidence="3">
    <location>
        <begin position="942"/>
        <end position="975"/>
    </location>
</feature>
<gene>
    <name evidence="5" type="ORF">GCM10017600_56820</name>
</gene>
<keyword evidence="1 3" id="KW-0853">WD repeat</keyword>
<dbReference type="PANTHER" id="PTHR19846">
    <property type="entry name" value="WD40 REPEAT PROTEIN"/>
    <property type="match status" value="1"/>
</dbReference>
<dbReference type="RefSeq" id="WP_271220608.1">
    <property type="nucleotide sequence ID" value="NZ_BSEV01000015.1"/>
</dbReference>
<feature type="repeat" description="WD" evidence="3">
    <location>
        <begin position="1167"/>
        <end position="1208"/>
    </location>
</feature>
<dbReference type="GO" id="GO:0000398">
    <property type="term" value="P:mRNA splicing, via spliceosome"/>
    <property type="evidence" value="ECO:0007669"/>
    <property type="project" value="TreeGrafter"/>
</dbReference>
<dbReference type="Gene3D" id="2.130.10.10">
    <property type="entry name" value="YVTN repeat-like/Quinoprotein amine dehydrogenase"/>
    <property type="match status" value="5"/>
</dbReference>
<dbReference type="EMBL" id="BSEV01000015">
    <property type="protein sequence ID" value="GLK12273.1"/>
    <property type="molecule type" value="Genomic_DNA"/>
</dbReference>
<dbReference type="Gene3D" id="3.40.50.300">
    <property type="entry name" value="P-loop containing nucleotide triphosphate hydrolases"/>
    <property type="match status" value="1"/>
</dbReference>
<evidence type="ECO:0000256" key="2">
    <source>
        <dbReference type="ARBA" id="ARBA00022737"/>
    </source>
</evidence>
<dbReference type="PROSITE" id="PS00678">
    <property type="entry name" value="WD_REPEATS_1"/>
    <property type="match status" value="11"/>
</dbReference>
<proteinExistence type="predicted"/>
<dbReference type="GO" id="GO:0017070">
    <property type="term" value="F:U6 snRNA binding"/>
    <property type="evidence" value="ECO:0007669"/>
    <property type="project" value="TreeGrafter"/>
</dbReference>
<organism evidence="5 6">
    <name type="scientific">Streptosporangium carneum</name>
    <dbReference type="NCBI Taxonomy" id="47481"/>
    <lineage>
        <taxon>Bacteria</taxon>
        <taxon>Bacillati</taxon>
        <taxon>Actinomycetota</taxon>
        <taxon>Actinomycetes</taxon>
        <taxon>Streptosporangiales</taxon>
        <taxon>Streptosporangiaceae</taxon>
        <taxon>Streptosporangium</taxon>
    </lineage>
</organism>
<dbReference type="GO" id="GO:0030621">
    <property type="term" value="F:U4 snRNA binding"/>
    <property type="evidence" value="ECO:0007669"/>
    <property type="project" value="TreeGrafter"/>
</dbReference>
<dbReference type="InterPro" id="IPR019775">
    <property type="entry name" value="WD40_repeat_CS"/>
</dbReference>
<dbReference type="CDD" id="cd00200">
    <property type="entry name" value="WD40"/>
    <property type="match status" value="3"/>
</dbReference>
<feature type="domain" description="HTH cro/C1-type" evidence="4">
    <location>
        <begin position="24"/>
        <end position="80"/>
    </location>
</feature>
<feature type="repeat" description="WD" evidence="3">
    <location>
        <begin position="1032"/>
        <end position="1073"/>
    </location>
</feature>
<dbReference type="InterPro" id="IPR020472">
    <property type="entry name" value="WD40_PAC1"/>
</dbReference>
<dbReference type="Pfam" id="PF00400">
    <property type="entry name" value="WD40"/>
    <property type="match status" value="14"/>
</dbReference>
<evidence type="ECO:0000256" key="1">
    <source>
        <dbReference type="ARBA" id="ARBA00022574"/>
    </source>
</evidence>
<dbReference type="PRINTS" id="PR00320">
    <property type="entry name" value="GPROTEINBRPT"/>
</dbReference>